<organism evidence="2 3">
    <name type="scientific">Mucilaginibacter jinjuensis</name>
    <dbReference type="NCBI Taxonomy" id="1176721"/>
    <lineage>
        <taxon>Bacteria</taxon>
        <taxon>Pseudomonadati</taxon>
        <taxon>Bacteroidota</taxon>
        <taxon>Sphingobacteriia</taxon>
        <taxon>Sphingobacteriales</taxon>
        <taxon>Sphingobacteriaceae</taxon>
        <taxon>Mucilaginibacter</taxon>
    </lineage>
</organism>
<name>A0ABY7TAE5_9SPHI</name>
<evidence type="ECO:0000256" key="1">
    <source>
        <dbReference type="SAM" id="Phobius"/>
    </source>
</evidence>
<evidence type="ECO:0000313" key="2">
    <source>
        <dbReference type="EMBL" id="WCT13278.1"/>
    </source>
</evidence>
<accession>A0ABY7TAE5</accession>
<keyword evidence="1" id="KW-1133">Transmembrane helix</keyword>
<reference evidence="2 3" key="1">
    <citation type="submission" date="2023-02" db="EMBL/GenBank/DDBJ databases">
        <title>Genome sequence of Mucilaginibacter jinjuensis strain KACC 16571.</title>
        <authorList>
            <person name="Kim S."/>
            <person name="Heo J."/>
            <person name="Kwon S.-W."/>
        </authorList>
    </citation>
    <scope>NUCLEOTIDE SEQUENCE [LARGE SCALE GENOMIC DNA]</scope>
    <source>
        <strain evidence="2 3">KACC 16571</strain>
    </source>
</reference>
<dbReference type="EMBL" id="CP117167">
    <property type="protein sequence ID" value="WCT13278.1"/>
    <property type="molecule type" value="Genomic_DNA"/>
</dbReference>
<dbReference type="Proteomes" id="UP001216139">
    <property type="component" value="Chromosome"/>
</dbReference>
<keyword evidence="1" id="KW-0812">Transmembrane</keyword>
<evidence type="ECO:0008006" key="4">
    <source>
        <dbReference type="Google" id="ProtNLM"/>
    </source>
</evidence>
<evidence type="ECO:0000313" key="3">
    <source>
        <dbReference type="Proteomes" id="UP001216139"/>
    </source>
</evidence>
<feature type="transmembrane region" description="Helical" evidence="1">
    <location>
        <begin position="37"/>
        <end position="56"/>
    </location>
</feature>
<proteinExistence type="predicted"/>
<sequence>MLAGLYPAFYLSGFRPGQVLKGAISTGCKSPVSRNGLVVFQFAASIILIISTVVIYNQMHFILNRKAGFHKDQVMVLQGTNTLDKQHIQSFKTELTKIAAVKSASISDYLPINGAAHNGILFSKKRREKLDPAVLGQMWQVGDTYLQTLGIKLLEGRNFSYELADDTAGRSIIINQKMAWALGLKKPVGAHIITVVFLRLSA</sequence>
<protein>
    <recommendedName>
        <fullName evidence="4">MacB-like periplasmic core domain-containing protein</fullName>
    </recommendedName>
</protein>
<keyword evidence="1" id="KW-0472">Membrane</keyword>
<keyword evidence="3" id="KW-1185">Reference proteome</keyword>
<gene>
    <name evidence="2" type="ORF">PQO05_04950</name>
</gene>
<dbReference type="RefSeq" id="WP_273631563.1">
    <property type="nucleotide sequence ID" value="NZ_CP117167.1"/>
</dbReference>